<evidence type="ECO:0000313" key="2">
    <source>
        <dbReference type="Proteomes" id="UP001589738"/>
    </source>
</evidence>
<dbReference type="EMBL" id="JBHLUU010000032">
    <property type="protein sequence ID" value="MFC0475711.1"/>
    <property type="molecule type" value="Genomic_DNA"/>
</dbReference>
<evidence type="ECO:0000313" key="1">
    <source>
        <dbReference type="EMBL" id="MFC0475711.1"/>
    </source>
</evidence>
<dbReference type="RefSeq" id="WP_377058087.1">
    <property type="nucleotide sequence ID" value="NZ_JBHLUU010000032.1"/>
</dbReference>
<name>A0ABV6KUX8_9BACI</name>
<gene>
    <name evidence="1" type="ORF">ACFFHF_10705</name>
</gene>
<organism evidence="1 2">
    <name type="scientific">Robertmurraya beringensis</name>
    <dbReference type="NCBI Taxonomy" id="641660"/>
    <lineage>
        <taxon>Bacteria</taxon>
        <taxon>Bacillati</taxon>
        <taxon>Bacillota</taxon>
        <taxon>Bacilli</taxon>
        <taxon>Bacillales</taxon>
        <taxon>Bacillaceae</taxon>
        <taxon>Robertmurraya</taxon>
    </lineage>
</organism>
<proteinExistence type="predicted"/>
<keyword evidence="2" id="KW-1185">Reference proteome</keyword>
<dbReference type="Proteomes" id="UP001589738">
    <property type="component" value="Unassembled WGS sequence"/>
</dbReference>
<protein>
    <submittedName>
        <fullName evidence="1">Uncharacterized protein</fullName>
    </submittedName>
</protein>
<comment type="caution">
    <text evidence="1">The sequence shown here is derived from an EMBL/GenBank/DDBJ whole genome shotgun (WGS) entry which is preliminary data.</text>
</comment>
<reference evidence="1 2" key="1">
    <citation type="submission" date="2024-09" db="EMBL/GenBank/DDBJ databases">
        <authorList>
            <person name="Sun Q."/>
            <person name="Mori K."/>
        </authorList>
    </citation>
    <scope>NUCLEOTIDE SEQUENCE [LARGE SCALE GENOMIC DNA]</scope>
    <source>
        <strain evidence="1 2">CGMCC 1.9126</strain>
    </source>
</reference>
<accession>A0ABV6KUX8</accession>
<sequence>MNEQIYQAMIQGLKATIIEKEVVLGEADAKEGVLNILDLLEDLDQFWNSEEDLDPEASALEAFIKETRKKYSSEVKHDG</sequence>